<dbReference type="GO" id="GO:0009341">
    <property type="term" value="C:beta-galactosidase complex"/>
    <property type="evidence" value="ECO:0007669"/>
    <property type="project" value="InterPro"/>
</dbReference>
<dbReference type="SMART" id="SM00560">
    <property type="entry name" value="LamGL"/>
    <property type="match status" value="1"/>
</dbReference>
<dbReference type="InterPro" id="IPR011013">
    <property type="entry name" value="Gal_mutarotase_sf_dom"/>
</dbReference>
<keyword evidence="14" id="KW-1185">Reference proteome</keyword>
<evidence type="ECO:0000259" key="10">
    <source>
        <dbReference type="SMART" id="SM00458"/>
    </source>
</evidence>
<evidence type="ECO:0000256" key="5">
    <source>
        <dbReference type="ARBA" id="ARBA00022801"/>
    </source>
</evidence>
<comment type="catalytic activity">
    <reaction evidence="1">
        <text>Hydrolysis of terminal non-reducing beta-D-galactose residues in beta-D-galactosides.</text>
        <dbReference type="EC" id="3.2.1.23"/>
    </reaction>
</comment>
<dbReference type="SUPFAM" id="SSF51445">
    <property type="entry name" value="(Trans)glycosidases"/>
    <property type="match status" value="1"/>
</dbReference>
<dbReference type="PANTHER" id="PTHR46323:SF2">
    <property type="entry name" value="BETA-GALACTOSIDASE"/>
    <property type="match status" value="1"/>
</dbReference>
<dbReference type="Gene3D" id="2.60.40.10">
    <property type="entry name" value="Immunoglobulins"/>
    <property type="match status" value="2"/>
</dbReference>
<dbReference type="GO" id="GO:0030246">
    <property type="term" value="F:carbohydrate binding"/>
    <property type="evidence" value="ECO:0007669"/>
    <property type="project" value="InterPro"/>
</dbReference>
<feature type="domain" description="LamG-like jellyroll fold" evidence="11">
    <location>
        <begin position="1175"/>
        <end position="1310"/>
    </location>
</feature>
<keyword evidence="7" id="KW-0326">Glycosidase</keyword>
<dbReference type="Gene3D" id="2.60.120.200">
    <property type="match status" value="1"/>
</dbReference>
<dbReference type="SUPFAM" id="SSF49303">
    <property type="entry name" value="beta-Galactosidase/glucuronidase domain"/>
    <property type="match status" value="2"/>
</dbReference>
<dbReference type="Gene3D" id="2.60.120.260">
    <property type="entry name" value="Galactose-binding domain-like"/>
    <property type="match status" value="1"/>
</dbReference>
<dbReference type="InterPro" id="IPR006102">
    <property type="entry name" value="Ig-like_GH2"/>
</dbReference>
<dbReference type="Proteomes" id="UP000193920">
    <property type="component" value="Unassembled WGS sequence"/>
</dbReference>
<dbReference type="PANTHER" id="PTHR46323">
    <property type="entry name" value="BETA-GALACTOSIDASE"/>
    <property type="match status" value="1"/>
</dbReference>
<dbReference type="Pfam" id="PF02837">
    <property type="entry name" value="Glyco_hydro_2_N"/>
    <property type="match status" value="1"/>
</dbReference>
<feature type="chain" id="PRO_5012395290" description="beta-galactosidase" evidence="9">
    <location>
        <begin position="25"/>
        <end position="1604"/>
    </location>
</feature>
<dbReference type="STRING" id="1754190.A0A1Y1ZNX9"/>
<dbReference type="SMART" id="SM00458">
    <property type="entry name" value="RICIN"/>
    <property type="match status" value="1"/>
</dbReference>
<dbReference type="InterPro" id="IPR006103">
    <property type="entry name" value="Glyco_hydro_2_cat"/>
</dbReference>
<dbReference type="InterPro" id="IPR004199">
    <property type="entry name" value="B-gal_small/dom_5"/>
</dbReference>
<dbReference type="Pfam" id="PF02929">
    <property type="entry name" value="Bgal_small_N"/>
    <property type="match status" value="1"/>
</dbReference>
<dbReference type="SUPFAM" id="SSF74650">
    <property type="entry name" value="Galactose mutarotase-like"/>
    <property type="match status" value="1"/>
</dbReference>
<protein>
    <recommendedName>
        <fullName evidence="3">beta-galactosidase</fullName>
        <ecNumber evidence="3">3.2.1.23</ecNumber>
    </recommendedName>
    <alternativeName>
        <fullName evidence="8">Lactase</fullName>
    </alternativeName>
</protein>
<evidence type="ECO:0000256" key="3">
    <source>
        <dbReference type="ARBA" id="ARBA00012756"/>
    </source>
</evidence>
<dbReference type="CDD" id="cd00161">
    <property type="entry name" value="beta-trefoil_Ricin-like"/>
    <property type="match status" value="1"/>
</dbReference>
<dbReference type="InterPro" id="IPR013320">
    <property type="entry name" value="ConA-like_dom_sf"/>
</dbReference>
<dbReference type="InterPro" id="IPR006558">
    <property type="entry name" value="LamG-like"/>
</dbReference>
<dbReference type="Pfam" id="PF14200">
    <property type="entry name" value="RicinB_lectin_2"/>
    <property type="match status" value="1"/>
</dbReference>
<dbReference type="InterPro" id="IPR017853">
    <property type="entry name" value="GH"/>
</dbReference>
<evidence type="ECO:0000313" key="13">
    <source>
        <dbReference type="EMBL" id="ORY11963.1"/>
    </source>
</evidence>
<dbReference type="Pfam" id="PF00703">
    <property type="entry name" value="Glyco_hydro_2"/>
    <property type="match status" value="1"/>
</dbReference>
<dbReference type="GO" id="GO:0004565">
    <property type="term" value="F:beta-galactosidase activity"/>
    <property type="evidence" value="ECO:0007669"/>
    <property type="project" value="UniProtKB-EC"/>
</dbReference>
<feature type="domain" description="Beta galactosidase small chain/" evidence="12">
    <location>
        <begin position="829"/>
        <end position="1103"/>
    </location>
</feature>
<feature type="signal peptide" evidence="9">
    <location>
        <begin position="1"/>
        <end position="24"/>
    </location>
</feature>
<dbReference type="InterPro" id="IPR006104">
    <property type="entry name" value="Glyco_hydro_2_N"/>
</dbReference>
<evidence type="ECO:0000259" key="11">
    <source>
        <dbReference type="SMART" id="SM00560"/>
    </source>
</evidence>
<dbReference type="InterPro" id="IPR013783">
    <property type="entry name" value="Ig-like_fold"/>
</dbReference>
<evidence type="ECO:0000256" key="4">
    <source>
        <dbReference type="ARBA" id="ARBA00022729"/>
    </source>
</evidence>
<keyword evidence="5" id="KW-0378">Hydrolase</keyword>
<dbReference type="InterPro" id="IPR014718">
    <property type="entry name" value="GH-type_carb-bd"/>
</dbReference>
<dbReference type="EMBL" id="MCOG01000376">
    <property type="protein sequence ID" value="ORY11963.1"/>
    <property type="molecule type" value="Genomic_DNA"/>
</dbReference>
<reference evidence="13 14" key="1">
    <citation type="submission" date="2016-08" db="EMBL/GenBank/DDBJ databases">
        <title>A Parts List for Fungal Cellulosomes Revealed by Comparative Genomics.</title>
        <authorList>
            <consortium name="DOE Joint Genome Institute"/>
            <person name="Haitjema C.H."/>
            <person name="Gilmore S.P."/>
            <person name="Henske J.K."/>
            <person name="Solomon K.V."/>
            <person name="De Groot R."/>
            <person name="Kuo A."/>
            <person name="Mondo S.J."/>
            <person name="Salamov A.A."/>
            <person name="Labutti K."/>
            <person name="Zhao Z."/>
            <person name="Chiniquy J."/>
            <person name="Barry K."/>
            <person name="Brewer H.M."/>
            <person name="Purvine S.O."/>
            <person name="Wright A.T."/>
            <person name="Boxma B."/>
            <person name="Van Alen T."/>
            <person name="Hackstein J.H."/>
            <person name="Baker S.E."/>
            <person name="Grigoriev I.V."/>
            <person name="O'Malley M.A."/>
        </authorList>
    </citation>
    <scope>NUCLEOTIDE SEQUENCE [LARGE SCALE GENOMIC DNA]</scope>
    <source>
        <strain evidence="13 14">G1</strain>
    </source>
</reference>
<dbReference type="PROSITE" id="PS50231">
    <property type="entry name" value="RICIN_B_LECTIN"/>
    <property type="match status" value="1"/>
</dbReference>
<comment type="similarity">
    <text evidence="2">Belongs to the glycosyl hydrolase 2 family.</text>
</comment>
<keyword evidence="4 9" id="KW-0732">Signal</keyword>
<dbReference type="InterPro" id="IPR032312">
    <property type="entry name" value="LacZ_4"/>
</dbReference>
<dbReference type="SUPFAM" id="SSF50370">
    <property type="entry name" value="Ricin B-like lectins"/>
    <property type="match status" value="1"/>
</dbReference>
<organism evidence="13 14">
    <name type="scientific">Neocallimastix californiae</name>
    <dbReference type="NCBI Taxonomy" id="1754190"/>
    <lineage>
        <taxon>Eukaryota</taxon>
        <taxon>Fungi</taxon>
        <taxon>Fungi incertae sedis</taxon>
        <taxon>Chytridiomycota</taxon>
        <taxon>Chytridiomycota incertae sedis</taxon>
        <taxon>Neocallimastigomycetes</taxon>
        <taxon>Neocallimastigales</taxon>
        <taxon>Neocallimastigaceae</taxon>
        <taxon>Neocallimastix</taxon>
    </lineage>
</organism>
<evidence type="ECO:0000256" key="8">
    <source>
        <dbReference type="ARBA" id="ARBA00032230"/>
    </source>
</evidence>
<dbReference type="Gene3D" id="2.80.10.50">
    <property type="match status" value="2"/>
</dbReference>
<dbReference type="GO" id="GO:0005990">
    <property type="term" value="P:lactose catabolic process"/>
    <property type="evidence" value="ECO:0007669"/>
    <property type="project" value="TreeGrafter"/>
</dbReference>
<gene>
    <name evidence="13" type="ORF">LY90DRAFT_677813</name>
</gene>
<dbReference type="Gene3D" id="2.70.98.10">
    <property type="match status" value="1"/>
</dbReference>
<dbReference type="SUPFAM" id="SSF49899">
    <property type="entry name" value="Concanavalin A-like lectins/glucanases"/>
    <property type="match status" value="1"/>
</dbReference>
<evidence type="ECO:0000259" key="12">
    <source>
        <dbReference type="SMART" id="SM01038"/>
    </source>
</evidence>
<evidence type="ECO:0000313" key="14">
    <source>
        <dbReference type="Proteomes" id="UP000193920"/>
    </source>
</evidence>
<evidence type="ECO:0000256" key="7">
    <source>
        <dbReference type="ARBA" id="ARBA00023295"/>
    </source>
</evidence>
<dbReference type="Pfam" id="PF02836">
    <property type="entry name" value="Glyco_hydro_2_C"/>
    <property type="match status" value="1"/>
</dbReference>
<dbReference type="Pfam" id="PF16353">
    <property type="entry name" value="LacZ_4"/>
    <property type="match status" value="1"/>
</dbReference>
<keyword evidence="6" id="KW-1015">Disulfide bond</keyword>
<dbReference type="EC" id="3.2.1.23" evidence="3"/>
<dbReference type="InterPro" id="IPR000772">
    <property type="entry name" value="Ricin_B_lectin"/>
</dbReference>
<dbReference type="PRINTS" id="PR00132">
    <property type="entry name" value="GLHYDRLASE2"/>
</dbReference>
<evidence type="ECO:0000256" key="6">
    <source>
        <dbReference type="ARBA" id="ARBA00023157"/>
    </source>
</evidence>
<dbReference type="InterPro" id="IPR050347">
    <property type="entry name" value="Bact_Beta-galactosidase"/>
</dbReference>
<accession>A0A1Y1ZNX9</accession>
<dbReference type="InterPro" id="IPR008979">
    <property type="entry name" value="Galactose-bd-like_sf"/>
</dbReference>
<name>A0A1Y1ZNX9_9FUNG</name>
<dbReference type="Pfam" id="PF13385">
    <property type="entry name" value="Laminin_G_3"/>
    <property type="match status" value="1"/>
</dbReference>
<dbReference type="SUPFAM" id="SSF49785">
    <property type="entry name" value="Galactose-binding domain-like"/>
    <property type="match status" value="1"/>
</dbReference>
<evidence type="ECO:0000256" key="1">
    <source>
        <dbReference type="ARBA" id="ARBA00001412"/>
    </source>
</evidence>
<dbReference type="OrthoDB" id="408320at2759"/>
<comment type="caution">
    <text evidence="13">The sequence shown here is derived from an EMBL/GenBank/DDBJ whole genome shotgun (WGS) entry which is preliminary data.</text>
</comment>
<dbReference type="InterPro" id="IPR036156">
    <property type="entry name" value="Beta-gal/glucu_dom_sf"/>
</dbReference>
<feature type="domain" description="Ricin B lectin" evidence="10">
    <location>
        <begin position="1371"/>
        <end position="1505"/>
    </location>
</feature>
<proteinExistence type="inferred from homology"/>
<dbReference type="SMART" id="SM01038">
    <property type="entry name" value="Bgal_small_N"/>
    <property type="match status" value="1"/>
</dbReference>
<dbReference type="InterPro" id="IPR035992">
    <property type="entry name" value="Ricin_B-like_lectins"/>
</dbReference>
<evidence type="ECO:0000256" key="9">
    <source>
        <dbReference type="SAM" id="SignalP"/>
    </source>
</evidence>
<dbReference type="InterPro" id="IPR006101">
    <property type="entry name" value="Glyco_hydro_2"/>
</dbReference>
<evidence type="ECO:0000256" key="2">
    <source>
        <dbReference type="ARBA" id="ARBA00007401"/>
    </source>
</evidence>
<dbReference type="Gene3D" id="3.20.20.80">
    <property type="entry name" value="Glycosidases"/>
    <property type="match status" value="1"/>
</dbReference>
<sequence>MKFIKAFSITATFVGSLLQFQVNAVSFTGNEWTGKYGAEDIFAINREPASCNPVPYQDIESAVNAVWDYNAREQSSFLQMLTGKNENWDLVVVQNSNQAQSHINSGCFKSDFRPSADRGWKTVQLPKSWTCQGFDFSIYTNVGEPWQSRYDGYVPVPEAPVNYNPVGLYRKKFTLDSSMRKSGRRIYIEFDGVESAYYVYVNGQAVGYSEDTFSPHRFDITNVLSSGENTLAVEVHKFCDGTWFEDQDMIYDGGIFRDVFLVSAPDVQIRDYTVRTDLDSSFTNANLEISMDIRNLSGGEKSGWSVIAEAYDEAGNNILKGASVKLDRLNTGRDNTFVLKTSVNSPKLWSAEIPNLYALVLKLIDNSGNVQEILSTQLGFRKIGFTRAEVNWAYQLTTNNWQPITINGKRLLLKGVNRHDSDPFNGKAVPQQTLREDITLMKKNNINAIRTSHYSNDSYLYWLCNKYGMYVMGETNMESHALMDNNDAKAKFYEVGMDRTETAYKRLKNNPSIVAWSIGNEMAYTGNPSDAGGLFRDMIWYFKKNDNSRPVHSEGQGSGMGVDMSSNMYPGSDGLGFHAGRGKMPYVMCEYDHAMGNSVGALKEYWDVIRSADNMLGGFIWDWVDQSRAVTLKNGGWDYYSQSYAKTNLYSEEIKGKFYGYGGDWGDWPNDNSFCVNGLINPDRTPQPELAEVKFQYQSFWFSADASQLDNQQVSVYNENNFLNINDFDVTWTLLKNGIAIKTGNVKNANVAPLTKGTLKVPFEIPQDSLAGDEFYLDMSVKVKNGSDLLPEGTEISYGQIHLTSTGKPVKYDKGSDNITIDNNSSSYSISGKNFNFIIDKSTGTLKTYKYKGETLINEGPTPNFWRGYVENDNNGGGWAKAFDSKWRNAMDGARVDSIDVKNGVGSEKIIVSHLTLPKVGNTRVDITYTIQSNGSVDVEFNVDGTRAGLGNYLRVGSIMILPKGAEKLSWYGNGPVETFNDRKTNGRKGVWESTVSDMFYPYMKADDCGNLTDIKWIAVQNNGKGASLLIAADGTVEASALHFTPEDLMRADHPFKLKPRKETILSVDYGSMGTGSATCGQATLDKYRLPSGKQYRWKFTIFPISSSNTGEEITTIYAKLRSDGNLIQDKSNNGLIIPISSGAKLQKDNNGNYISGALTIPHNSKIDSALEGRNSFTIEVNVVPTGVQQFNMLAGKGDRSIGFRTSTNSIDFFIYAGNEWRTINYNMGVDSASGWVGRKHQVAGIYDAENNMLRVYADGRILGERSVGTNSGVAHSNYNLMLGACPDTGRNSQGNFYEMRVYSKALTASELASQNTSSPKYPPNNQNVLLWLDFDNLSEGDTIEVGENINPSINPSEDNEEDTHLLKDGWYYIKNTGSNKYLTVKDGRGASSQNVEVNSKKQKWLLTNVGDDEITLTTELGNYMLDVNSGSENNGANIQIYNSHGGDSQRFIIEETYQSDVYVIGTKVTNGYKVIDVEREGKDDGSNVCQWDNGEKPNQTWVFEFDSYPNGEKEKEPKQNPPQQEDKCWSTSLGYSCCKTCTDVVFVDSVVNGVLKEMTGVVFQLVVKNNPVVFKVIPVVNLAVMFMKKILMVNGVLKMTNGA</sequence>